<evidence type="ECO:0008006" key="4">
    <source>
        <dbReference type="Google" id="ProtNLM"/>
    </source>
</evidence>
<keyword evidence="3" id="KW-1185">Reference proteome</keyword>
<organism evidence="2 3">
    <name type="scientific">Streptomyces roseus</name>
    <dbReference type="NCBI Taxonomy" id="66430"/>
    <lineage>
        <taxon>Bacteria</taxon>
        <taxon>Bacillati</taxon>
        <taxon>Actinomycetota</taxon>
        <taxon>Actinomycetes</taxon>
        <taxon>Kitasatosporales</taxon>
        <taxon>Streptomycetaceae</taxon>
        <taxon>Streptomyces</taxon>
    </lineage>
</organism>
<sequence length="133" mass="13450">MGYGRKGRGRGAASARALVAGLMLCAGGLLAAPAAHAATGGCGGDLVRTLPLPTGEVRVYKSRTQACAVTVAHDPGRRRAMAVSIQPRGGVPVRDAGQFTRYAGPVAVGAITRCVYVKGSIEAGSVDSGWILC</sequence>
<dbReference type="RefSeq" id="WP_048479423.1">
    <property type="nucleotide sequence ID" value="NZ_JBIRUD010000004.1"/>
</dbReference>
<proteinExistence type="predicted"/>
<feature type="signal peptide" evidence="1">
    <location>
        <begin position="1"/>
        <end position="37"/>
    </location>
</feature>
<evidence type="ECO:0000313" key="3">
    <source>
        <dbReference type="Proteomes" id="UP000035932"/>
    </source>
</evidence>
<accession>A0A0J7ACB0</accession>
<comment type="caution">
    <text evidence="2">The sequence shown here is derived from an EMBL/GenBank/DDBJ whole genome shotgun (WGS) entry which is preliminary data.</text>
</comment>
<evidence type="ECO:0000256" key="1">
    <source>
        <dbReference type="SAM" id="SignalP"/>
    </source>
</evidence>
<evidence type="ECO:0000313" key="2">
    <source>
        <dbReference type="EMBL" id="KMO94876.1"/>
    </source>
</evidence>
<keyword evidence="1" id="KW-0732">Signal</keyword>
<dbReference type="PATRIC" id="fig|66430.4.peg.999"/>
<dbReference type="STRING" id="66430.ACS04_27240"/>
<protein>
    <recommendedName>
        <fullName evidence="4">Secreted protein</fullName>
    </recommendedName>
</protein>
<reference evidence="2 3" key="1">
    <citation type="submission" date="2015-06" db="EMBL/GenBank/DDBJ databases">
        <title>Recapitulation of the evolution of biosynthetic gene clusters reveals hidden chemical diversity on bacterial genomes.</title>
        <authorList>
            <person name="Cruz-Morales P."/>
            <person name="Martinez-Guerrero C."/>
            <person name="Morales-Escalante M.A."/>
            <person name="Yanez-Guerra L.A."/>
            <person name="Kopp J.F."/>
            <person name="Feldmann J."/>
            <person name="Ramos-Aboites H.E."/>
            <person name="Barona-Gomez F."/>
        </authorList>
    </citation>
    <scope>NUCLEOTIDE SEQUENCE [LARGE SCALE GENOMIC DNA]</scope>
    <source>
        <strain evidence="2 3">ATCC 31245</strain>
    </source>
</reference>
<feature type="chain" id="PRO_5005285954" description="Secreted protein" evidence="1">
    <location>
        <begin position="38"/>
        <end position="133"/>
    </location>
</feature>
<dbReference type="AlphaFoldDB" id="A0A0J7ACB0"/>
<dbReference type="EMBL" id="LFML01000122">
    <property type="protein sequence ID" value="KMO94876.1"/>
    <property type="molecule type" value="Genomic_DNA"/>
</dbReference>
<gene>
    <name evidence="2" type="ORF">ACS04_27240</name>
</gene>
<name>A0A0J7ACB0_9ACTN</name>
<dbReference type="Proteomes" id="UP000035932">
    <property type="component" value="Unassembled WGS sequence"/>
</dbReference>